<dbReference type="RefSeq" id="WP_196195995.1">
    <property type="nucleotide sequence ID" value="NZ_JADPRT010000009.1"/>
</dbReference>
<protein>
    <submittedName>
        <fullName evidence="3">Uncharacterized protein</fullName>
    </submittedName>
</protein>
<sequence>MSTEAFPPPAETAASAGPVVPAVPGEPGPAGAVGATDGQPRRRGRLVALAAAFVLSAVAVGGGTGALILATRSSSTTSSAAASSAASPAAPTYGVRADGSHFGTLDQLLLPVPTSDQPGPDDRTFGNDTVLTPSQYASAFTAEYRFLSAGNRSTLGSELGLSGLQGYALRSYADPDDGLSAEITLIQEKPGSSAASTALTTLRGATAGDGGGPSVSGFPHAHCYLPPDPYGSSFGVLRCDDAEGDLLITMQVEGVAPLAQAAAADLFRQQLSRLATPAAQV</sequence>
<keyword evidence="2" id="KW-0472">Membrane</keyword>
<evidence type="ECO:0000256" key="2">
    <source>
        <dbReference type="SAM" id="Phobius"/>
    </source>
</evidence>
<name>A0A931B490_9ACTN</name>
<keyword evidence="2" id="KW-0812">Transmembrane</keyword>
<organism evidence="3 4">
    <name type="scientific">Streptacidiphilus fuscans</name>
    <dbReference type="NCBI Taxonomy" id="2789292"/>
    <lineage>
        <taxon>Bacteria</taxon>
        <taxon>Bacillati</taxon>
        <taxon>Actinomycetota</taxon>
        <taxon>Actinomycetes</taxon>
        <taxon>Kitasatosporales</taxon>
        <taxon>Streptomycetaceae</taxon>
        <taxon>Streptacidiphilus</taxon>
    </lineage>
</organism>
<accession>A0A931B490</accession>
<dbReference type="AlphaFoldDB" id="A0A931B490"/>
<evidence type="ECO:0000256" key="1">
    <source>
        <dbReference type="SAM" id="MobiDB-lite"/>
    </source>
</evidence>
<dbReference type="Proteomes" id="UP000657385">
    <property type="component" value="Unassembled WGS sequence"/>
</dbReference>
<feature type="compositionally biased region" description="Pro residues" evidence="1">
    <location>
        <begin position="1"/>
        <end position="10"/>
    </location>
</feature>
<comment type="caution">
    <text evidence="3">The sequence shown here is derived from an EMBL/GenBank/DDBJ whole genome shotgun (WGS) entry which is preliminary data.</text>
</comment>
<feature type="compositionally biased region" description="Low complexity" evidence="1">
    <location>
        <begin position="11"/>
        <end position="35"/>
    </location>
</feature>
<feature type="region of interest" description="Disordered" evidence="1">
    <location>
        <begin position="1"/>
        <end position="39"/>
    </location>
</feature>
<evidence type="ECO:0000313" key="3">
    <source>
        <dbReference type="EMBL" id="MBF9070844.1"/>
    </source>
</evidence>
<gene>
    <name evidence="3" type="ORF">I2501_22780</name>
</gene>
<keyword evidence="2" id="KW-1133">Transmembrane helix</keyword>
<keyword evidence="4" id="KW-1185">Reference proteome</keyword>
<proteinExistence type="predicted"/>
<feature type="transmembrane region" description="Helical" evidence="2">
    <location>
        <begin position="46"/>
        <end position="70"/>
    </location>
</feature>
<dbReference type="EMBL" id="JADPRT010000009">
    <property type="protein sequence ID" value="MBF9070844.1"/>
    <property type="molecule type" value="Genomic_DNA"/>
</dbReference>
<reference evidence="3" key="1">
    <citation type="submission" date="2020-11" db="EMBL/GenBank/DDBJ databases">
        <title>Isolation and identification of active actinomycetes.</title>
        <authorList>
            <person name="Yu B."/>
        </authorList>
    </citation>
    <scope>NUCLEOTIDE SEQUENCE</scope>
    <source>
        <strain evidence="3">NEAU-YB345</strain>
    </source>
</reference>
<evidence type="ECO:0000313" key="4">
    <source>
        <dbReference type="Proteomes" id="UP000657385"/>
    </source>
</evidence>